<proteinExistence type="predicted"/>
<comment type="caution">
    <text evidence="1">The sequence shown here is derived from an EMBL/GenBank/DDBJ whole genome shotgun (WGS) entry which is preliminary data.</text>
</comment>
<sequence length="68" mass="7705">MESRAGSVSGPDDLEVIMNIDWNEWDKFFPPDLNNGEINVPDWDASSVYYQQQGYPSAVFPSDNTGYQ</sequence>
<evidence type="ECO:0000313" key="1">
    <source>
        <dbReference type="EMBL" id="TKA62950.1"/>
    </source>
</evidence>
<evidence type="ECO:0000313" key="2">
    <source>
        <dbReference type="Proteomes" id="UP000308768"/>
    </source>
</evidence>
<dbReference type="EMBL" id="NAJN01001476">
    <property type="protein sequence ID" value="TKA62950.1"/>
    <property type="molecule type" value="Genomic_DNA"/>
</dbReference>
<keyword evidence="2" id="KW-1185">Reference proteome</keyword>
<reference evidence="1 2" key="1">
    <citation type="submission" date="2017-03" db="EMBL/GenBank/DDBJ databases">
        <title>Genomes of endolithic fungi from Antarctica.</title>
        <authorList>
            <person name="Coleine C."/>
            <person name="Masonjones S."/>
            <person name="Stajich J.E."/>
        </authorList>
    </citation>
    <scope>NUCLEOTIDE SEQUENCE [LARGE SCALE GENOMIC DNA]</scope>
    <source>
        <strain evidence="1 2">CCFEE 5187</strain>
    </source>
</reference>
<protein>
    <submittedName>
        <fullName evidence="1">Uncharacterized protein</fullName>
    </submittedName>
</protein>
<organism evidence="1 2">
    <name type="scientific">Cryomyces minteri</name>
    <dbReference type="NCBI Taxonomy" id="331657"/>
    <lineage>
        <taxon>Eukaryota</taxon>
        <taxon>Fungi</taxon>
        <taxon>Dikarya</taxon>
        <taxon>Ascomycota</taxon>
        <taxon>Pezizomycotina</taxon>
        <taxon>Dothideomycetes</taxon>
        <taxon>Dothideomycetes incertae sedis</taxon>
        <taxon>Cryomyces</taxon>
    </lineage>
</organism>
<dbReference type="AlphaFoldDB" id="A0A4U0WIU4"/>
<accession>A0A4U0WIU4</accession>
<gene>
    <name evidence="1" type="ORF">B0A49_10209</name>
</gene>
<dbReference type="OrthoDB" id="424974at2759"/>
<dbReference type="Proteomes" id="UP000308768">
    <property type="component" value="Unassembled WGS sequence"/>
</dbReference>
<name>A0A4U0WIU4_9PEZI</name>